<dbReference type="AlphaFoldDB" id="A0A6A5WFP7"/>
<dbReference type="Gene3D" id="3.40.50.620">
    <property type="entry name" value="HUPs"/>
    <property type="match status" value="1"/>
</dbReference>
<dbReference type="InterPro" id="IPR014729">
    <property type="entry name" value="Rossmann-like_a/b/a_fold"/>
</dbReference>
<evidence type="ECO:0000259" key="7">
    <source>
        <dbReference type="PROSITE" id="PS51645"/>
    </source>
</evidence>
<dbReference type="GO" id="GO:0003677">
    <property type="term" value="F:DNA binding"/>
    <property type="evidence" value="ECO:0007669"/>
    <property type="project" value="TreeGrafter"/>
</dbReference>
<evidence type="ECO:0000256" key="6">
    <source>
        <dbReference type="SAM" id="MobiDB-lite"/>
    </source>
</evidence>
<dbReference type="GO" id="GO:0005737">
    <property type="term" value="C:cytoplasm"/>
    <property type="evidence" value="ECO:0007669"/>
    <property type="project" value="TreeGrafter"/>
</dbReference>
<keyword evidence="9" id="KW-1185">Reference proteome</keyword>
<feature type="compositionally biased region" description="Polar residues" evidence="6">
    <location>
        <begin position="178"/>
        <end position="209"/>
    </location>
</feature>
<evidence type="ECO:0000256" key="1">
    <source>
        <dbReference type="ARBA" id="ARBA00005862"/>
    </source>
</evidence>
<evidence type="ECO:0000256" key="5">
    <source>
        <dbReference type="PIRSR" id="PIRSR602081-2"/>
    </source>
</evidence>
<reference evidence="8" key="1">
    <citation type="journal article" date="2020" name="Stud. Mycol.">
        <title>101 Dothideomycetes genomes: a test case for predicting lifestyles and emergence of pathogens.</title>
        <authorList>
            <person name="Haridas S."/>
            <person name="Albert R."/>
            <person name="Binder M."/>
            <person name="Bloem J."/>
            <person name="Labutti K."/>
            <person name="Salamov A."/>
            <person name="Andreopoulos B."/>
            <person name="Baker S."/>
            <person name="Barry K."/>
            <person name="Bills G."/>
            <person name="Bluhm B."/>
            <person name="Cannon C."/>
            <person name="Castanera R."/>
            <person name="Culley D."/>
            <person name="Daum C."/>
            <person name="Ezra D."/>
            <person name="Gonzalez J."/>
            <person name="Henrissat B."/>
            <person name="Kuo A."/>
            <person name="Liang C."/>
            <person name="Lipzen A."/>
            <person name="Lutzoni F."/>
            <person name="Magnuson J."/>
            <person name="Mondo S."/>
            <person name="Nolan M."/>
            <person name="Ohm R."/>
            <person name="Pangilinan J."/>
            <person name="Park H.-J."/>
            <person name="Ramirez L."/>
            <person name="Alfaro M."/>
            <person name="Sun H."/>
            <person name="Tritt A."/>
            <person name="Yoshinaga Y."/>
            <person name="Zwiers L.-H."/>
            <person name="Turgeon B."/>
            <person name="Goodwin S."/>
            <person name="Spatafora J."/>
            <person name="Crous P."/>
            <person name="Grigoriev I."/>
        </authorList>
    </citation>
    <scope>NUCLEOTIDE SEQUENCE</scope>
    <source>
        <strain evidence="8">CBS 123094</strain>
    </source>
</reference>
<feature type="domain" description="Photolyase/cryptochrome alpha/beta" evidence="7">
    <location>
        <begin position="4"/>
        <end position="136"/>
    </location>
</feature>
<dbReference type="PANTHER" id="PTHR11455">
    <property type="entry name" value="CRYPTOCHROME"/>
    <property type="match status" value="1"/>
</dbReference>
<feature type="binding site" evidence="4">
    <location>
        <begin position="318"/>
        <end position="325"/>
    </location>
    <ligand>
        <name>FAD</name>
        <dbReference type="ChEBI" id="CHEBI:57692"/>
    </ligand>
</feature>
<sequence length="643" mass="72555">MPKPRVIYWFRTDLRLHDSPALNVALNLHPDCLYPVWTWDPHYVYRARVGSNRWQYLLECQADLSKSITELNPQSKLLLIREAPQTVFPKLFKAWKITHLVFEKDTDAYARERDGEVVKLAEEAGVKVLIKCGRTLYDPDLLVQANNGKPTMSISQVQAAAKKLGPVPRPIPAPTSLPSPGDTSLPFSQSKPAPSPDLNSNHRSTTDESYANLAGPNNDFAIPTLHELGINEATTPHHGGETLALQQLDKILTNKTYTATFEKPKTAPTDFEPQATTLLSPHLHFGSLSVRQFYWGVQDTIAVYHGTPSTPPTSLIGQLLFRDMYFGAQASLGHAFSHTHNNPQCRFIPWHLPSTISPATNRPTDTYTIDSPQAEEWFSRWRDGRTGFPFVDALMRQLRTEGWIHHLGRHLLACFLTRGGCYISWERGAAVFEEFLLDHEVACNAGNWQWLSCTAFYSQYYRCYSPVAFGRKWDREGRFVKRYVPELEAYGEKFIYEPWKAPRADQRKWKCLVGGDGMSIEENGVKVYPKPMFDFGERRDVCLKGMKKAYEVGLYGDDERVLDGRWRELFGEDDVGDTGGESGQVGNDDVEADEDGQGHEPSARKGKKDPASGKGKGKGKDGHKREASQSTLDGMFTRNKKKK</sequence>
<feature type="region of interest" description="Disordered" evidence="6">
    <location>
        <begin position="571"/>
        <end position="643"/>
    </location>
</feature>
<dbReference type="PANTHER" id="PTHR11455:SF9">
    <property type="entry name" value="CRYPTOCHROME CIRCADIAN CLOCK 5 ISOFORM X1"/>
    <property type="match status" value="1"/>
</dbReference>
<dbReference type="SUPFAM" id="SSF48173">
    <property type="entry name" value="Cryptochrome/photolyase FAD-binding domain"/>
    <property type="match status" value="1"/>
</dbReference>
<dbReference type="OrthoDB" id="435881at2759"/>
<keyword evidence="3 4" id="KW-0274">FAD</keyword>
<dbReference type="SUPFAM" id="SSF52425">
    <property type="entry name" value="Cryptochrome/photolyase, N-terminal domain"/>
    <property type="match status" value="1"/>
</dbReference>
<evidence type="ECO:0000256" key="4">
    <source>
        <dbReference type="PIRSR" id="PIRSR602081-1"/>
    </source>
</evidence>
<dbReference type="GO" id="GO:0005634">
    <property type="term" value="C:nucleus"/>
    <property type="evidence" value="ECO:0007669"/>
    <property type="project" value="TreeGrafter"/>
</dbReference>
<organism evidence="8 9">
    <name type="scientific">Amniculicola lignicola CBS 123094</name>
    <dbReference type="NCBI Taxonomy" id="1392246"/>
    <lineage>
        <taxon>Eukaryota</taxon>
        <taxon>Fungi</taxon>
        <taxon>Dikarya</taxon>
        <taxon>Ascomycota</taxon>
        <taxon>Pezizomycotina</taxon>
        <taxon>Dothideomycetes</taxon>
        <taxon>Pleosporomycetidae</taxon>
        <taxon>Pleosporales</taxon>
        <taxon>Amniculicolaceae</taxon>
        <taxon>Amniculicola</taxon>
    </lineage>
</organism>
<evidence type="ECO:0000313" key="8">
    <source>
        <dbReference type="EMBL" id="KAF1999754.1"/>
    </source>
</evidence>
<dbReference type="PRINTS" id="PR00147">
    <property type="entry name" value="DNAPHOTLYASE"/>
</dbReference>
<evidence type="ECO:0000256" key="2">
    <source>
        <dbReference type="ARBA" id="ARBA00022630"/>
    </source>
</evidence>
<evidence type="ECO:0000256" key="3">
    <source>
        <dbReference type="ARBA" id="ARBA00022827"/>
    </source>
</evidence>
<feature type="binding site" evidence="4">
    <location>
        <begin position="276"/>
        <end position="280"/>
    </location>
    <ligand>
        <name>FAD</name>
        <dbReference type="ChEBI" id="CHEBI:57692"/>
    </ligand>
</feature>
<feature type="site" description="Electron transfer via tryptophanyl radical" evidence="5">
    <location>
        <position position="425"/>
    </location>
</feature>
<dbReference type="InterPro" id="IPR005101">
    <property type="entry name" value="Cryptochr/Photolyase_FAD-bd"/>
</dbReference>
<dbReference type="InterPro" id="IPR006050">
    <property type="entry name" value="DNA_photolyase_N"/>
</dbReference>
<accession>A0A6A5WFP7</accession>
<gene>
    <name evidence="8" type="ORF">P154DRAFT_599936</name>
</gene>
<comment type="similarity">
    <text evidence="1">Belongs to the DNA photolyase class-1 family.</text>
</comment>
<dbReference type="GO" id="GO:0003904">
    <property type="term" value="F:deoxyribodipyrimidine photo-lyase activity"/>
    <property type="evidence" value="ECO:0007669"/>
    <property type="project" value="TreeGrafter"/>
</dbReference>
<feature type="compositionally biased region" description="Pro residues" evidence="6">
    <location>
        <begin position="167"/>
        <end position="177"/>
    </location>
</feature>
<dbReference type="Proteomes" id="UP000799779">
    <property type="component" value="Unassembled WGS sequence"/>
</dbReference>
<dbReference type="InterPro" id="IPR002081">
    <property type="entry name" value="Cryptochrome/DNA_photolyase_1"/>
</dbReference>
<comment type="cofactor">
    <cofactor evidence="4">
        <name>FAD</name>
        <dbReference type="ChEBI" id="CHEBI:57692"/>
    </cofactor>
    <text evidence="4">Binds 1 FAD per subunit.</text>
</comment>
<evidence type="ECO:0000313" key="9">
    <source>
        <dbReference type="Proteomes" id="UP000799779"/>
    </source>
</evidence>
<feature type="compositionally biased region" description="Basic and acidic residues" evidence="6">
    <location>
        <begin position="618"/>
        <end position="627"/>
    </location>
</feature>
<dbReference type="InterPro" id="IPR036134">
    <property type="entry name" value="Crypto/Photolyase_FAD-like_sf"/>
</dbReference>
<dbReference type="Gene3D" id="1.10.579.10">
    <property type="entry name" value="DNA Cyclobutane Dipyrimidine Photolyase, subunit A, domain 3"/>
    <property type="match status" value="1"/>
</dbReference>
<name>A0A6A5WFP7_9PLEO</name>
<dbReference type="GO" id="GO:0043153">
    <property type="term" value="P:entrainment of circadian clock by photoperiod"/>
    <property type="evidence" value="ECO:0007669"/>
    <property type="project" value="TreeGrafter"/>
</dbReference>
<feature type="compositionally biased region" description="Basic and acidic residues" evidence="6">
    <location>
        <begin position="596"/>
        <end position="611"/>
    </location>
</feature>
<dbReference type="GO" id="GO:0071949">
    <property type="term" value="F:FAD binding"/>
    <property type="evidence" value="ECO:0007669"/>
    <property type="project" value="TreeGrafter"/>
</dbReference>
<dbReference type="Pfam" id="PF00875">
    <property type="entry name" value="DNA_photolyase"/>
    <property type="match status" value="1"/>
</dbReference>
<dbReference type="PROSITE" id="PS51645">
    <property type="entry name" value="PHR_CRY_ALPHA_BETA"/>
    <property type="match status" value="1"/>
</dbReference>
<dbReference type="GO" id="GO:0032922">
    <property type="term" value="P:circadian regulation of gene expression"/>
    <property type="evidence" value="ECO:0007669"/>
    <property type="project" value="TreeGrafter"/>
</dbReference>
<proteinExistence type="inferred from homology"/>
<protein>
    <submittedName>
        <fullName evidence="8">Cryptochrome/photolyase FAD-binding domain-containing protein</fullName>
    </submittedName>
</protein>
<dbReference type="EMBL" id="ML977593">
    <property type="protein sequence ID" value="KAF1999754.1"/>
    <property type="molecule type" value="Genomic_DNA"/>
</dbReference>
<keyword evidence="2 4" id="KW-0285">Flavoprotein</keyword>
<dbReference type="InterPro" id="IPR036155">
    <property type="entry name" value="Crypto/Photolyase_N_sf"/>
</dbReference>
<feature type="site" description="Electron transfer via tryptophanyl radical" evidence="5">
    <location>
        <position position="448"/>
    </location>
</feature>
<dbReference type="Gene3D" id="1.25.40.80">
    <property type="match status" value="1"/>
</dbReference>
<dbReference type="Pfam" id="PF03441">
    <property type="entry name" value="FAD_binding_7"/>
    <property type="match status" value="1"/>
</dbReference>
<feature type="region of interest" description="Disordered" evidence="6">
    <location>
        <begin position="161"/>
        <end position="211"/>
    </location>
</feature>
<feature type="site" description="Electron transfer via tryptophanyl radical" evidence="5">
    <location>
        <position position="350"/>
    </location>
</feature>
<keyword evidence="8" id="KW-0456">Lyase</keyword>